<feature type="compositionally biased region" description="Polar residues" evidence="1">
    <location>
        <begin position="546"/>
        <end position="570"/>
    </location>
</feature>
<evidence type="ECO:0000256" key="1">
    <source>
        <dbReference type="SAM" id="MobiDB-lite"/>
    </source>
</evidence>
<feature type="compositionally biased region" description="Polar residues" evidence="1">
    <location>
        <begin position="332"/>
        <end position="346"/>
    </location>
</feature>
<feature type="compositionally biased region" description="Basic and acidic residues" evidence="1">
    <location>
        <begin position="631"/>
        <end position="648"/>
    </location>
</feature>
<dbReference type="EMBL" id="DS268513">
    <property type="protein sequence ID" value="EFO84210.1"/>
    <property type="molecule type" value="Genomic_DNA"/>
</dbReference>
<reference evidence="2" key="1">
    <citation type="submission" date="2007-07" db="EMBL/GenBank/DDBJ databases">
        <title>PCAP assembly of the Caenorhabditis remanei genome.</title>
        <authorList>
            <consortium name="The Caenorhabditis remanei Sequencing Consortium"/>
            <person name="Wilson R.K."/>
        </authorList>
    </citation>
    <scope>NUCLEOTIDE SEQUENCE [LARGE SCALE GENOMIC DNA]</scope>
    <source>
        <strain evidence="2">PB4641</strain>
    </source>
</reference>
<dbReference type="Proteomes" id="UP000008281">
    <property type="component" value="Unassembled WGS sequence"/>
</dbReference>
<feature type="compositionally biased region" description="Basic and acidic residues" evidence="1">
    <location>
        <begin position="314"/>
        <end position="328"/>
    </location>
</feature>
<sequence>MENQKEIQKSESVIRNEHYGNPGGTSLLNATPTLEPPAKRMKHDIESILGNHKQVKTRLPAAENTTKNMEVLVQNVKRIHPNPLRDIVHPKEIEPKKERMYRKIVENNVKYHKIRKNTPLERMFDDMKKELSWESPDIRLTQKEVTFISIHTGARQCDVIQFFGLKEEPVVTTEGVPQENESRESAMKEQFQKLLEMNALEYLSTNKNNNPNFSIENVKIDKEQEMQAKWYLLSKHFGPSQPQSQTQAPLRVPTTVKFADIGKCQVTTNAPPNTSERVSAITLQTQTLMHKMDRFGTTFNTFSNQNSTVPINKSDPDAQKVQDQKPMEVEANESQRYPDSETSQGSEMDKAARGLNDLQAMWNTTGTTVETIEKIGKPIAGEYKEPPRNVLEPPVDLKMSNSSKSPVSLSSQDVSIQSSSPHMVTASETSLFVSMKSEIPEKSSHNPGEPPGAEVFGSAISSILPRKSDGPKMVQSQTVVENEVETTGAKFQVMKVATERPVLKTAVVQKPTEREGAVEPRVKKARVRPSKKSEGKDVMVPRQEEAMSSNEQSSTSAMPSIQKEATTSGNIAGESEKIQSCIEKQKVLAVKSILESEAKQRTAKSSSKQDEKAEASPASTSNRNSPIMPEKYGRPTNEHLSQLEEQKDTDIQIIEKHKAKMESKTAFSKPERKVAIVLRQEISLASSSNRNDPTTFENLARSTAKVQKPIGDKQRFEDDKTIAALGSSSLKRKHEADDEAYHRSAKKLKIDALRKDCVRISKKIKKHVLSKSEHVYDSILKQYHSDLWETLLKQDLSTTNGPELFNPECFPDCENTEKPLKKGELPPCFTEDSIKIACPQCFQLSYTKPEVSKVYRNKVRDSRLYRERYFHFS</sequence>
<evidence type="ECO:0000313" key="3">
    <source>
        <dbReference type="Proteomes" id="UP000008281"/>
    </source>
</evidence>
<feature type="region of interest" description="Disordered" evidence="1">
    <location>
        <begin position="306"/>
        <end position="349"/>
    </location>
</feature>
<protein>
    <submittedName>
        <fullName evidence="2">Uncharacterized protein</fullName>
    </submittedName>
</protein>
<proteinExistence type="predicted"/>
<accession>E3N2J5</accession>
<feature type="region of interest" description="Disordered" evidence="1">
    <location>
        <begin position="1"/>
        <end position="35"/>
    </location>
</feature>
<gene>
    <name evidence="2" type="ORF">CRE_16254</name>
</gene>
<feature type="compositionally biased region" description="Low complexity" evidence="1">
    <location>
        <begin position="400"/>
        <end position="420"/>
    </location>
</feature>
<feature type="compositionally biased region" description="Basic and acidic residues" evidence="1">
    <location>
        <begin position="511"/>
        <end position="522"/>
    </location>
</feature>
<feature type="region of interest" description="Disordered" evidence="1">
    <location>
        <begin position="398"/>
        <end position="421"/>
    </location>
</feature>
<feature type="region of interest" description="Disordered" evidence="1">
    <location>
        <begin position="502"/>
        <end position="574"/>
    </location>
</feature>
<feature type="compositionally biased region" description="Basic and acidic residues" evidence="1">
    <location>
        <begin position="1"/>
        <end position="18"/>
    </location>
</feature>
<feature type="region of interest" description="Disordered" evidence="1">
    <location>
        <begin position="438"/>
        <end position="481"/>
    </location>
</feature>
<organism evidence="3">
    <name type="scientific">Caenorhabditis remanei</name>
    <name type="common">Caenorhabditis vulgaris</name>
    <dbReference type="NCBI Taxonomy" id="31234"/>
    <lineage>
        <taxon>Eukaryota</taxon>
        <taxon>Metazoa</taxon>
        <taxon>Ecdysozoa</taxon>
        <taxon>Nematoda</taxon>
        <taxon>Chromadorea</taxon>
        <taxon>Rhabditida</taxon>
        <taxon>Rhabditina</taxon>
        <taxon>Rhabditomorpha</taxon>
        <taxon>Rhabditoidea</taxon>
        <taxon>Rhabditidae</taxon>
        <taxon>Peloderinae</taxon>
        <taxon>Caenorhabditis</taxon>
    </lineage>
</organism>
<evidence type="ECO:0000313" key="2">
    <source>
        <dbReference type="EMBL" id="EFO84210.1"/>
    </source>
</evidence>
<dbReference type="HOGENOM" id="CLU_329071_0_0_1"/>
<feature type="compositionally biased region" description="Basic and acidic residues" evidence="1">
    <location>
        <begin position="531"/>
        <end position="545"/>
    </location>
</feature>
<name>E3N2J5_CAERE</name>
<keyword evidence="3" id="KW-1185">Reference proteome</keyword>
<dbReference type="AlphaFoldDB" id="E3N2J5"/>
<feature type="region of interest" description="Disordered" evidence="1">
    <location>
        <begin position="597"/>
        <end position="648"/>
    </location>
</feature>